<gene>
    <name evidence="4" type="ORF">WAE58_01375</name>
</gene>
<sequence>MAKPKTSIAAIYDKVAKKYAVQFKDELQEKPLDRLLLEAFAKDNKRKGTLIDLGCGPGQTTRFLKDAGQTEITGLDLSPEMISQAKKLHPDIDFQTGDLLTLTLPENTYGSAIAFYAIVHFYPDQLPQVFTQVHKILKPKAQFLLSFHCGDKFIHLDEWFDEKVDIDFYMFDPDQVIQSLKDAGFEIKDALVRYPYPSEHQTQRAYIKCVKSRK</sequence>
<accession>A0ABU8NIF8</accession>
<dbReference type="GO" id="GO:0032259">
    <property type="term" value="P:methylation"/>
    <property type="evidence" value="ECO:0007669"/>
    <property type="project" value="UniProtKB-KW"/>
</dbReference>
<dbReference type="PANTHER" id="PTHR43861">
    <property type="entry name" value="TRANS-ACONITATE 2-METHYLTRANSFERASE-RELATED"/>
    <property type="match status" value="1"/>
</dbReference>
<dbReference type="Proteomes" id="UP001378956">
    <property type="component" value="Unassembled WGS sequence"/>
</dbReference>
<dbReference type="Pfam" id="PF13649">
    <property type="entry name" value="Methyltransf_25"/>
    <property type="match status" value="1"/>
</dbReference>
<evidence type="ECO:0000256" key="2">
    <source>
        <dbReference type="ARBA" id="ARBA00022679"/>
    </source>
</evidence>
<dbReference type="CDD" id="cd02440">
    <property type="entry name" value="AdoMet_MTases"/>
    <property type="match status" value="1"/>
</dbReference>
<name>A0ABU8NIF8_9SPHI</name>
<dbReference type="RefSeq" id="WP_288880033.1">
    <property type="nucleotide sequence ID" value="NZ_CBFGNQ010000004.1"/>
</dbReference>
<evidence type="ECO:0000259" key="3">
    <source>
        <dbReference type="Pfam" id="PF13649"/>
    </source>
</evidence>
<dbReference type="Gene3D" id="3.40.50.150">
    <property type="entry name" value="Vaccinia Virus protein VP39"/>
    <property type="match status" value="1"/>
</dbReference>
<dbReference type="GO" id="GO:0008168">
    <property type="term" value="F:methyltransferase activity"/>
    <property type="evidence" value="ECO:0007669"/>
    <property type="project" value="UniProtKB-KW"/>
</dbReference>
<protein>
    <submittedName>
        <fullName evidence="4">Methyltransferase domain-containing protein</fullName>
    </submittedName>
</protein>
<comment type="caution">
    <text evidence="4">The sequence shown here is derived from an EMBL/GenBank/DDBJ whole genome shotgun (WGS) entry which is preliminary data.</text>
</comment>
<feature type="domain" description="Methyltransferase" evidence="3">
    <location>
        <begin position="51"/>
        <end position="139"/>
    </location>
</feature>
<keyword evidence="1 4" id="KW-0489">Methyltransferase</keyword>
<keyword evidence="2" id="KW-0808">Transferase</keyword>
<dbReference type="SUPFAM" id="SSF53335">
    <property type="entry name" value="S-adenosyl-L-methionine-dependent methyltransferases"/>
    <property type="match status" value="1"/>
</dbReference>
<evidence type="ECO:0000256" key="1">
    <source>
        <dbReference type="ARBA" id="ARBA00022603"/>
    </source>
</evidence>
<dbReference type="InterPro" id="IPR041698">
    <property type="entry name" value="Methyltransf_25"/>
</dbReference>
<keyword evidence="5" id="KW-1185">Reference proteome</keyword>
<dbReference type="EMBL" id="JBBEUB010000001">
    <property type="protein sequence ID" value="MEJ2901053.1"/>
    <property type="molecule type" value="Genomic_DNA"/>
</dbReference>
<reference evidence="4 5" key="1">
    <citation type="submission" date="2024-03" db="EMBL/GenBank/DDBJ databases">
        <title>Sequence of Lycoming College Course Isolates.</title>
        <authorList>
            <person name="Plotts O."/>
            <person name="Newman J."/>
        </authorList>
    </citation>
    <scope>NUCLEOTIDE SEQUENCE [LARGE SCALE GENOMIC DNA]</scope>
    <source>
        <strain evidence="4 5">CJB-3</strain>
    </source>
</reference>
<organism evidence="4 5">
    <name type="scientific">Pedobacter panaciterrae</name>
    <dbReference type="NCBI Taxonomy" id="363849"/>
    <lineage>
        <taxon>Bacteria</taxon>
        <taxon>Pseudomonadati</taxon>
        <taxon>Bacteroidota</taxon>
        <taxon>Sphingobacteriia</taxon>
        <taxon>Sphingobacteriales</taxon>
        <taxon>Sphingobacteriaceae</taxon>
        <taxon>Pedobacter</taxon>
    </lineage>
</organism>
<dbReference type="InterPro" id="IPR029063">
    <property type="entry name" value="SAM-dependent_MTases_sf"/>
</dbReference>
<dbReference type="PANTHER" id="PTHR43861:SF1">
    <property type="entry name" value="TRANS-ACONITATE 2-METHYLTRANSFERASE"/>
    <property type="match status" value="1"/>
</dbReference>
<proteinExistence type="predicted"/>
<evidence type="ECO:0000313" key="4">
    <source>
        <dbReference type="EMBL" id="MEJ2901053.1"/>
    </source>
</evidence>
<evidence type="ECO:0000313" key="5">
    <source>
        <dbReference type="Proteomes" id="UP001378956"/>
    </source>
</evidence>